<dbReference type="Proteomes" id="UP000464017">
    <property type="component" value="Segment"/>
</dbReference>
<evidence type="ECO:0000313" key="1">
    <source>
        <dbReference type="EMBL" id="QHR72880.1"/>
    </source>
</evidence>
<reference evidence="2" key="1">
    <citation type="submission" date="2019-12" db="EMBL/GenBank/DDBJ databases">
        <authorList>
            <person name="Olsen N.S."/>
            <person name="Junco L.M.F."/>
            <person name="Kot W."/>
            <person name="Hansen L.H."/>
        </authorList>
    </citation>
    <scope>NUCLEOTIDE SEQUENCE [LARGE SCALE GENOMIC DNA]</scope>
</reference>
<organism evidence="1 2">
    <name type="scientific">Escherichia phage sortsyn</name>
    <dbReference type="NCBI Taxonomy" id="2696447"/>
    <lineage>
        <taxon>Viruses</taxon>
        <taxon>Duplodnaviria</taxon>
        <taxon>Heunggongvirae</taxon>
        <taxon>Uroviricota</taxon>
        <taxon>Caudoviricetes</taxon>
        <taxon>Murrayvirus</taxon>
        <taxon>Murrayvirus EC2</taxon>
    </lineage>
</organism>
<name>A0A6B9X8A1_9CAUD</name>
<evidence type="ECO:0000313" key="2">
    <source>
        <dbReference type="Proteomes" id="UP000464017"/>
    </source>
</evidence>
<gene>
    <name evidence="1" type="ORF">sortsyn_15</name>
</gene>
<proteinExistence type="predicted"/>
<sequence length="246" mass="27986">MKHKAIFLFNLTRIMVDKWLEAGVECWMYDGQHEPGIHPDADEPNLIRVGRMFDADNTEVEALRIADEVGPGVIFVASFAECTDLTCTGARWWEAKRKKDPRFQEKAVALAKMVEQVATFAGYENGDYEDKTLVPWMLENPKISRLSTMWRPCDHWFHPYNFGGYLPEDHQHSLYPEIYPARDAYPKQTGIWCGGGFRFPAFQSVQAVKDNPGWSKLGGSSTRTKNIRSATPEGFAVAVYIENAPF</sequence>
<accession>A0A6B9X8A1</accession>
<evidence type="ECO:0008006" key="3">
    <source>
        <dbReference type="Google" id="ProtNLM"/>
    </source>
</evidence>
<dbReference type="EMBL" id="MN850623">
    <property type="protein sequence ID" value="QHR72880.1"/>
    <property type="molecule type" value="Genomic_DNA"/>
</dbReference>
<protein>
    <recommendedName>
        <fullName evidence="3">Dcm methylase</fullName>
    </recommendedName>
</protein>